<evidence type="ECO:0000313" key="3">
    <source>
        <dbReference type="EMBL" id="ELR5215727.1"/>
    </source>
</evidence>
<dbReference type="EMBL" id="JAHWLI010000018">
    <property type="protein sequence ID" value="MBW3116330.1"/>
    <property type="molecule type" value="Genomic_DNA"/>
</dbReference>
<accession>A0A2X2FKA8</accession>
<dbReference type="EMBL" id="CP076405">
    <property type="protein sequence ID" value="QWQ19699.1"/>
    <property type="molecule type" value="Genomic_DNA"/>
</dbReference>
<dbReference type="EMBL" id="CAHPSF010000001">
    <property type="protein sequence ID" value="CAB5659426.1"/>
    <property type="molecule type" value="Genomic_DNA"/>
</dbReference>
<dbReference type="EMBL" id="JAGETQ010000019">
    <property type="protein sequence ID" value="MBO1916017.1"/>
    <property type="molecule type" value="Genomic_DNA"/>
</dbReference>
<reference evidence="7" key="7">
    <citation type="submission" date="2023-04" db="EMBL/GenBank/DDBJ databases">
        <authorList>
            <person name="Li W."/>
        </authorList>
    </citation>
    <scope>NUCLEOTIDE SEQUENCE</scope>
    <source>
        <strain evidence="7">QITACRE101</strain>
    </source>
</reference>
<evidence type="ECO:0000313" key="9">
    <source>
        <dbReference type="EMBL" id="QWQ19699.1"/>
    </source>
</evidence>
<evidence type="ECO:0000313" key="2">
    <source>
        <dbReference type="EMBL" id="CAB5659426.1"/>
    </source>
</evidence>
<reference evidence="7" key="8">
    <citation type="submission" date="2023-10" db="EMBL/GenBank/DDBJ databases">
        <title>Analysis of Resistance Genes of Carbapenem-resistant Providencia rettgeri.</title>
        <authorList>
            <person name="Liu M."/>
        </authorList>
    </citation>
    <scope>NUCLEOTIDE SEQUENCE</scope>
    <source>
        <strain evidence="7">QITACRE101</strain>
    </source>
</reference>
<dbReference type="Proteomes" id="UP001162044">
    <property type="component" value="Unassembled WGS sequence"/>
</dbReference>
<evidence type="ECO:0000313" key="12">
    <source>
        <dbReference type="Proteomes" id="UP000664477"/>
    </source>
</evidence>
<dbReference type="EMBL" id="ABEXCJ050000001">
    <property type="protein sequence ID" value="EMR4587914.1"/>
    <property type="molecule type" value="Genomic_DNA"/>
</dbReference>
<evidence type="ECO:0000313" key="7">
    <source>
        <dbReference type="EMBL" id="MDH2305148.1"/>
    </source>
</evidence>
<dbReference type="Proteomes" id="UP000834611">
    <property type="component" value="Unassembled WGS sequence"/>
</dbReference>
<dbReference type="RefSeq" id="WP_004256593.1">
    <property type="nucleotide sequence ID" value="NZ_ABDWLN020000032.1"/>
</dbReference>
<reference evidence="10 11" key="1">
    <citation type="submission" date="2018-06" db="EMBL/GenBank/DDBJ databases">
        <authorList>
            <consortium name="Pathogen Informatics"/>
            <person name="Doyle S."/>
        </authorList>
    </citation>
    <scope>NUCLEOTIDE SEQUENCE [LARGE SCALE GENOMIC DNA]</scope>
    <source>
        <strain evidence="10 11">NCTC11801</strain>
    </source>
</reference>
<reference evidence="8" key="6">
    <citation type="submission" date="2022-10" db="EMBL/GenBank/DDBJ databases">
        <title>Bacterial isolates recovered from the One Health project in Brazil.</title>
        <authorList>
            <person name="Valiatti T.B."/>
            <person name="Santos F."/>
            <person name="Cayo R."/>
            <person name="Gales A.C."/>
        </authorList>
    </citation>
    <scope>NUCLEOTIDE SEQUENCE</scope>
    <source>
        <strain evidence="8">PVR188</strain>
    </source>
</reference>
<proteinExistence type="predicted"/>
<protein>
    <submittedName>
        <fullName evidence="5">Uncharacterized protein</fullName>
    </submittedName>
</protein>
<sequence length="53" mass="5471">MKKVVIALCALCAFGSVGGIVLAGMNIYTRSTTPLEQGQPQSPSALPAPNQIQ</sequence>
<dbReference type="Proteomes" id="UP001155882">
    <property type="component" value="Unassembled WGS sequence"/>
</dbReference>
<evidence type="ECO:0000313" key="4">
    <source>
        <dbReference type="EMBL" id="EMR4587914.1"/>
    </source>
</evidence>
<dbReference type="OMA" id="MYTRSTT"/>
<evidence type="ECO:0000313" key="10">
    <source>
        <dbReference type="EMBL" id="SUC32357.1"/>
    </source>
</evidence>
<evidence type="ECO:0000313" key="11">
    <source>
        <dbReference type="Proteomes" id="UP000254208"/>
    </source>
</evidence>
<evidence type="ECO:0000313" key="6">
    <source>
        <dbReference type="EMBL" id="MBW3116330.1"/>
    </source>
</evidence>
<reference evidence="6" key="5">
    <citation type="submission" date="2021-07" db="EMBL/GenBank/DDBJ databases">
        <authorList>
            <person name="Stanton E."/>
        </authorList>
    </citation>
    <scope>NUCLEOTIDE SEQUENCE</scope>
    <source>
        <strain evidence="6">2021EL-01139</strain>
    </source>
</reference>
<dbReference type="Proteomes" id="UP000254208">
    <property type="component" value="Unassembled WGS sequence"/>
</dbReference>
<reference evidence="3" key="9">
    <citation type="submission" date="2023-10" db="EMBL/GenBank/DDBJ databases">
        <authorList>
            <consortium name="Clinical and Environmental Microbiology Branch: Whole genome sequencing antimicrobial resistance pathogens in the healthcare setting"/>
        </authorList>
    </citation>
    <scope>NUCLEOTIDE SEQUENCE</scope>
    <source>
        <strain evidence="3">2020QW-00022</strain>
    </source>
</reference>
<evidence type="ECO:0000256" key="1">
    <source>
        <dbReference type="SAM" id="MobiDB-lite"/>
    </source>
</evidence>
<reference evidence="9" key="4">
    <citation type="submission" date="2021-06" db="EMBL/GenBank/DDBJ databases">
        <title>Emergence of genetically related NDM-1-producing Providencia rettgeri strains in Argentina.</title>
        <authorList>
            <person name="Pasteran F."/>
            <person name="Meo A."/>
            <person name="Gomez S."/>
            <person name="Derdoy L."/>
            <person name="Albronoz E."/>
            <person name="Faccone D."/>
            <person name="Guerriero L."/>
            <person name="Archuby D."/>
            <person name="Tarzia A."/>
            <person name="Lopez M."/>
            <person name="Corso A."/>
        </authorList>
    </citation>
    <scope>NUCLEOTIDE SEQUENCE</scope>
    <source>
        <strain evidence="9">PreM15628</strain>
    </source>
</reference>
<dbReference type="Proteomes" id="UP001159001">
    <property type="component" value="Unassembled WGS sequence"/>
</dbReference>
<name>A0A2X2FKA8_PRORE</name>
<dbReference type="Proteomes" id="UP000664477">
    <property type="component" value="Unassembled WGS sequence"/>
</dbReference>
<evidence type="ECO:0000313" key="8">
    <source>
        <dbReference type="EMBL" id="MDI9092407.1"/>
    </source>
</evidence>
<reference evidence="2" key="2">
    <citation type="submission" date="2020-05" db="EMBL/GenBank/DDBJ databases">
        <authorList>
            <person name="Delgado-Blas J."/>
        </authorList>
    </citation>
    <scope>NUCLEOTIDE SEQUENCE</scope>
    <source>
        <strain evidence="2">BB1453</strain>
    </source>
</reference>
<dbReference type="GeneID" id="92275776"/>
<dbReference type="EMBL" id="ABEXCJ040000001">
    <property type="protein sequence ID" value="ELR5215727.1"/>
    <property type="molecule type" value="Genomic_DNA"/>
</dbReference>
<dbReference type="EMBL" id="UGTZ01000001">
    <property type="protein sequence ID" value="SUC32357.1"/>
    <property type="molecule type" value="Genomic_DNA"/>
</dbReference>
<dbReference type="EMBL" id="JARVQW010000002">
    <property type="protein sequence ID" value="MDH2305148.1"/>
    <property type="molecule type" value="Genomic_DNA"/>
</dbReference>
<reference evidence="5" key="3">
    <citation type="submission" date="2021-03" db="EMBL/GenBank/DDBJ databases">
        <title>Molecular epidemiology and mechanisms of colistin and carbapenem resistance in Enterobacteriaceae from clinical isolates, the environment and porcine samples in Pretoria, South Africa.</title>
        <authorList>
            <person name="Bogoshi D."/>
            <person name="Mbelle N.M."/>
            <person name="Naidoo V."/>
            <person name="Osei Sekyere J."/>
        </authorList>
    </citation>
    <scope>NUCLEOTIDE SEQUENCE</scope>
    <source>
        <strain evidence="5">C052</strain>
    </source>
</reference>
<feature type="region of interest" description="Disordered" evidence="1">
    <location>
        <begin position="32"/>
        <end position="53"/>
    </location>
</feature>
<gene>
    <name evidence="2" type="ORF">GHA_00113</name>
    <name evidence="5" type="ORF">J4727_05655</name>
    <name evidence="9" type="ORF">KOF27_13855</name>
    <name evidence="6" type="ORF">KYI77_07635</name>
    <name evidence="4" type="ORF">M0K77_000163</name>
    <name evidence="3" type="ORF">M0K77_RS00815</name>
    <name evidence="10" type="ORF">NCTC11801_03335</name>
    <name evidence="8" type="ORF">OGX73_07225</name>
    <name evidence="7" type="ORF">QDQ51_06895</name>
</gene>
<dbReference type="EMBL" id="JAOWIN010000004">
    <property type="protein sequence ID" value="MDI9092407.1"/>
    <property type="molecule type" value="Genomic_DNA"/>
</dbReference>
<evidence type="ECO:0000313" key="5">
    <source>
        <dbReference type="EMBL" id="MBO1916017.1"/>
    </source>
</evidence>
<dbReference type="AlphaFoldDB" id="A0A2X2FKA8"/>
<organism evidence="5 12">
    <name type="scientific">Providencia rettgeri</name>
    <dbReference type="NCBI Taxonomy" id="587"/>
    <lineage>
        <taxon>Bacteria</taxon>
        <taxon>Pseudomonadati</taxon>
        <taxon>Pseudomonadota</taxon>
        <taxon>Gammaproteobacteria</taxon>
        <taxon>Enterobacterales</taxon>
        <taxon>Morganellaceae</taxon>
        <taxon>Providencia</taxon>
    </lineage>
</organism>
<dbReference type="Proteomes" id="UP000682358">
    <property type="component" value="Chromosome"/>
</dbReference>